<dbReference type="InParanoid" id="A0A3N4KUH6"/>
<dbReference type="Proteomes" id="UP000277580">
    <property type="component" value="Unassembled WGS sequence"/>
</dbReference>
<feature type="region of interest" description="Disordered" evidence="2">
    <location>
        <begin position="124"/>
        <end position="207"/>
    </location>
</feature>
<feature type="compositionally biased region" description="Polar residues" evidence="2">
    <location>
        <begin position="597"/>
        <end position="619"/>
    </location>
</feature>
<evidence type="ECO:0000259" key="3">
    <source>
        <dbReference type="PROSITE" id="PS50853"/>
    </source>
</evidence>
<feature type="region of interest" description="Disordered" evidence="2">
    <location>
        <begin position="809"/>
        <end position="881"/>
    </location>
</feature>
<feature type="domain" description="Fibronectin type-III" evidence="3">
    <location>
        <begin position="38"/>
        <end position="127"/>
    </location>
</feature>
<feature type="region of interest" description="Disordered" evidence="2">
    <location>
        <begin position="676"/>
        <end position="748"/>
    </location>
</feature>
<evidence type="ECO:0000256" key="2">
    <source>
        <dbReference type="SAM" id="MobiDB-lite"/>
    </source>
</evidence>
<dbReference type="EMBL" id="ML119119">
    <property type="protein sequence ID" value="RPB14233.1"/>
    <property type="molecule type" value="Genomic_DNA"/>
</dbReference>
<feature type="region of interest" description="Disordered" evidence="2">
    <location>
        <begin position="446"/>
        <end position="492"/>
    </location>
</feature>
<dbReference type="SMART" id="SM00060">
    <property type="entry name" value="FN3"/>
    <property type="match status" value="1"/>
</dbReference>
<dbReference type="SUPFAM" id="SSF49265">
    <property type="entry name" value="Fibronectin type III"/>
    <property type="match status" value="1"/>
</dbReference>
<dbReference type="InterPro" id="IPR013783">
    <property type="entry name" value="Ig-like_fold"/>
</dbReference>
<evidence type="ECO:0000313" key="5">
    <source>
        <dbReference type="Proteomes" id="UP000277580"/>
    </source>
</evidence>
<organism evidence="4 5">
    <name type="scientific">Morchella conica CCBAS932</name>
    <dbReference type="NCBI Taxonomy" id="1392247"/>
    <lineage>
        <taxon>Eukaryota</taxon>
        <taxon>Fungi</taxon>
        <taxon>Dikarya</taxon>
        <taxon>Ascomycota</taxon>
        <taxon>Pezizomycotina</taxon>
        <taxon>Pezizomycetes</taxon>
        <taxon>Pezizales</taxon>
        <taxon>Morchellaceae</taxon>
        <taxon>Morchella</taxon>
    </lineage>
</organism>
<dbReference type="Pfam" id="PF00041">
    <property type="entry name" value="fn3"/>
    <property type="match status" value="1"/>
</dbReference>
<feature type="coiled-coil region" evidence="1">
    <location>
        <begin position="216"/>
        <end position="377"/>
    </location>
</feature>
<feature type="compositionally biased region" description="Low complexity" evidence="2">
    <location>
        <begin position="448"/>
        <end position="458"/>
    </location>
</feature>
<feature type="compositionally biased region" description="Low complexity" evidence="2">
    <location>
        <begin position="189"/>
        <end position="203"/>
    </location>
</feature>
<dbReference type="CDD" id="cd00063">
    <property type="entry name" value="FN3"/>
    <property type="match status" value="1"/>
</dbReference>
<dbReference type="STRING" id="1392247.A0A3N4KUH6"/>
<name>A0A3N4KUH6_9PEZI</name>
<evidence type="ECO:0000256" key="1">
    <source>
        <dbReference type="SAM" id="Coils"/>
    </source>
</evidence>
<dbReference type="InterPro" id="IPR036116">
    <property type="entry name" value="FN3_sf"/>
</dbReference>
<feature type="region of interest" description="Disordered" evidence="2">
    <location>
        <begin position="550"/>
        <end position="642"/>
    </location>
</feature>
<reference evidence="4 5" key="1">
    <citation type="journal article" date="2018" name="Nat. Ecol. Evol.">
        <title>Pezizomycetes genomes reveal the molecular basis of ectomycorrhizal truffle lifestyle.</title>
        <authorList>
            <person name="Murat C."/>
            <person name="Payen T."/>
            <person name="Noel B."/>
            <person name="Kuo A."/>
            <person name="Morin E."/>
            <person name="Chen J."/>
            <person name="Kohler A."/>
            <person name="Krizsan K."/>
            <person name="Balestrini R."/>
            <person name="Da Silva C."/>
            <person name="Montanini B."/>
            <person name="Hainaut M."/>
            <person name="Levati E."/>
            <person name="Barry K.W."/>
            <person name="Belfiori B."/>
            <person name="Cichocki N."/>
            <person name="Clum A."/>
            <person name="Dockter R.B."/>
            <person name="Fauchery L."/>
            <person name="Guy J."/>
            <person name="Iotti M."/>
            <person name="Le Tacon F."/>
            <person name="Lindquist E.A."/>
            <person name="Lipzen A."/>
            <person name="Malagnac F."/>
            <person name="Mello A."/>
            <person name="Molinier V."/>
            <person name="Miyauchi S."/>
            <person name="Poulain J."/>
            <person name="Riccioni C."/>
            <person name="Rubini A."/>
            <person name="Sitrit Y."/>
            <person name="Splivallo R."/>
            <person name="Traeger S."/>
            <person name="Wang M."/>
            <person name="Zifcakova L."/>
            <person name="Wipf D."/>
            <person name="Zambonelli A."/>
            <person name="Paolocci F."/>
            <person name="Nowrousian M."/>
            <person name="Ottonello S."/>
            <person name="Baldrian P."/>
            <person name="Spatafora J.W."/>
            <person name="Henrissat B."/>
            <person name="Nagy L.G."/>
            <person name="Aury J.M."/>
            <person name="Wincker P."/>
            <person name="Grigoriev I.V."/>
            <person name="Bonfante P."/>
            <person name="Martin F.M."/>
        </authorList>
    </citation>
    <scope>NUCLEOTIDE SEQUENCE [LARGE SCALE GENOMIC DNA]</scope>
    <source>
        <strain evidence="4 5">CCBAS932</strain>
    </source>
</reference>
<accession>A0A3N4KUH6</accession>
<feature type="compositionally biased region" description="Basic residues" evidence="2">
    <location>
        <begin position="464"/>
        <end position="478"/>
    </location>
</feature>
<keyword evidence="1" id="KW-0175">Coiled coil</keyword>
<evidence type="ECO:0000313" key="4">
    <source>
        <dbReference type="EMBL" id="RPB14233.1"/>
    </source>
</evidence>
<dbReference type="InterPro" id="IPR003961">
    <property type="entry name" value="FN3_dom"/>
</dbReference>
<feature type="compositionally biased region" description="Polar residues" evidence="2">
    <location>
        <begin position="479"/>
        <end position="492"/>
    </location>
</feature>
<sequence>MVLVIIGTIVALAWMCYRASTLLKIPIPTLVKLLGLDLPAPPRVSLHGIAADTITLHWSLPEKAGSVAKHIIQINGINVGESEKRGETSVTVTGLNPDNLYNVRVIAANAHNFQAPGQLIRLRTRRKSLSSSSAESSVGPKTDSSEDLPSIHSHHVEPQQQHQQPQHTHHHHHRRVGKGSADQRRNSPAAAEQQQQGQGAATAEEQHSVETLTAALEAVRRDTDDVDAQLAHTEEEFKSAEAVLRSELDLLKEKKNEEDLSRQKLRSETRSLEEVKRAAEALRSKTDKALRAKEEEIRRMRDDSARWDEERAAAVEKVGAVEKEAEEARKNALKREKELGEEMKVLQKNIVEMEEEIRSLIGAIKAAEARREQWKVEDEKESVRIAEDEREEREWKVRQRKLETRYVNVYNSYQAVSHPHPPMLSCNPIITDSPQAEIDYMRSKEHLLSSQSRRGSQSDTVPQKKTKQRRHRNRKSRTHTLSGSTNSFPSQEQIFSDTQSVNSLHLQRPMGNAFSTALMPSPFFNIANGAAPTDQGDDPMSASMELERITGGAPMSPTANSLLPSNLFSFEDSPPSPKGSSPHLEDRNPNLDGLGLTTASPQSSGSASTHISSPGSSFNHIPLFPHLPETPSTNPPESVSGGRRFVKLFSNSFNRQRGKTIPLEGPLLGTLTTAESRSVPKSHDAPVGIGLDPIGTRRRSGSHGSTWDFARFKKGPLPTATAPAPVGLERTNSEHSGRRTAFNPFNPSFDPIEPARLFDSRPSSIASFDVNNNTLPLPIPGSDVSAAFGWPTAQEMNVPRNRSSLLASWSEYPPSSSSRPISPASASGVAAGGGGQSSWYSPQPAPAAPRLNPAAPTFEARAAPDAARSKDSLRSVGTDMSEGGGVVVAKESSLLGRLGALSRKGSTGKFNLPNWKKEGGFFGQRNSQLGNGNIGPACSYLANMIYS</sequence>
<dbReference type="OrthoDB" id="5572782at2759"/>
<dbReference type="PROSITE" id="PS50853">
    <property type="entry name" value="FN3"/>
    <property type="match status" value="1"/>
</dbReference>
<gene>
    <name evidence="4" type="ORF">P167DRAFT_544142</name>
</gene>
<dbReference type="AlphaFoldDB" id="A0A3N4KUH6"/>
<protein>
    <recommendedName>
        <fullName evidence="3">Fibronectin type-III domain-containing protein</fullName>
    </recommendedName>
</protein>
<feature type="compositionally biased region" description="Basic residues" evidence="2">
    <location>
        <begin position="167"/>
        <end position="177"/>
    </location>
</feature>
<keyword evidence="5" id="KW-1185">Reference proteome</keyword>
<feature type="compositionally biased region" description="Polar residues" evidence="2">
    <location>
        <begin position="557"/>
        <end position="568"/>
    </location>
</feature>
<feature type="compositionally biased region" description="Low complexity" evidence="2">
    <location>
        <begin position="809"/>
        <end position="829"/>
    </location>
</feature>
<proteinExistence type="predicted"/>
<dbReference type="Gene3D" id="2.60.40.10">
    <property type="entry name" value="Immunoglobulins"/>
    <property type="match status" value="1"/>
</dbReference>